<evidence type="ECO:0000256" key="6">
    <source>
        <dbReference type="RuleBase" id="RU364146"/>
    </source>
</evidence>
<evidence type="ECO:0000256" key="5">
    <source>
        <dbReference type="ARBA" id="ARBA00023242"/>
    </source>
</evidence>
<evidence type="ECO:0000256" key="4">
    <source>
        <dbReference type="ARBA" id="ARBA00023163"/>
    </source>
</evidence>
<comment type="subcellular location">
    <subcellularLocation>
        <location evidence="1 6">Nucleus</location>
    </subcellularLocation>
</comment>
<keyword evidence="6" id="KW-0010">Activator</keyword>
<keyword evidence="5 6" id="KW-0539">Nucleus</keyword>
<accession>A0A1B0FCT5</accession>
<dbReference type="GO" id="GO:0016592">
    <property type="term" value="C:mediator complex"/>
    <property type="evidence" value="ECO:0007669"/>
    <property type="project" value="InterPro"/>
</dbReference>
<comment type="similarity">
    <text evidence="2 6">Belongs to the Mediator complex subunit 10 family.</text>
</comment>
<keyword evidence="8" id="KW-1185">Reference proteome</keyword>
<reference evidence="7" key="1">
    <citation type="submission" date="2020-05" db="UniProtKB">
        <authorList>
            <consortium name="EnsemblMetazoa"/>
        </authorList>
    </citation>
    <scope>IDENTIFICATION</scope>
    <source>
        <strain evidence="7">Yale</strain>
    </source>
</reference>
<gene>
    <name evidence="6" type="primary">MED10</name>
</gene>
<keyword evidence="4 6" id="KW-0804">Transcription</keyword>
<organism evidence="7 8">
    <name type="scientific">Glossina morsitans morsitans</name>
    <name type="common">Savannah tsetse fly</name>
    <dbReference type="NCBI Taxonomy" id="37546"/>
    <lineage>
        <taxon>Eukaryota</taxon>
        <taxon>Metazoa</taxon>
        <taxon>Ecdysozoa</taxon>
        <taxon>Arthropoda</taxon>
        <taxon>Hexapoda</taxon>
        <taxon>Insecta</taxon>
        <taxon>Pterygota</taxon>
        <taxon>Neoptera</taxon>
        <taxon>Endopterygota</taxon>
        <taxon>Diptera</taxon>
        <taxon>Brachycera</taxon>
        <taxon>Muscomorpha</taxon>
        <taxon>Hippoboscoidea</taxon>
        <taxon>Glossinidae</taxon>
        <taxon>Glossina</taxon>
    </lineage>
</organism>
<dbReference type="Pfam" id="PF09748">
    <property type="entry name" value="Med10"/>
    <property type="match status" value="1"/>
</dbReference>
<dbReference type="Proteomes" id="UP000092444">
    <property type="component" value="Unassembled WGS sequence"/>
</dbReference>
<keyword evidence="3 6" id="KW-0805">Transcription regulation</keyword>
<proteinExistence type="inferred from homology"/>
<dbReference type="GO" id="GO:0006357">
    <property type="term" value="P:regulation of transcription by RNA polymerase II"/>
    <property type="evidence" value="ECO:0007669"/>
    <property type="project" value="InterPro"/>
</dbReference>
<dbReference type="PhylomeDB" id="A0A1B0FCT5"/>
<comment type="function">
    <text evidence="6">Component of the Mediator complex, a coactivator involved in the regulated transcription of nearly all RNA polymerase II-dependent genes. Mediator functions as a bridge to convey information from gene-specific regulatory proteins to the basal RNA polymerase II transcription machinery. Mediator is recruited to promoters by direct interactions with regulatory proteins and serves as a scaffold for the assembly of a functional preinitiation complex with RNA polymerase II and the general transcription factors.</text>
</comment>
<dbReference type="EMBL" id="CCAG010011295">
    <property type="status" value="NOT_ANNOTATED_CDS"/>
    <property type="molecule type" value="Genomic_DNA"/>
</dbReference>
<evidence type="ECO:0000256" key="3">
    <source>
        <dbReference type="ARBA" id="ARBA00023015"/>
    </source>
</evidence>
<comment type="subunit">
    <text evidence="6">Component of the Mediator complex.</text>
</comment>
<sequence>MFKYVQDIYVPFEVFDYIDQDKNPQLYTKDCVEKALAKNEEVKGKIDAYRKFKAHMLLELCKTFPNEMNMYRAYRPDSI</sequence>
<dbReference type="EnsemblMetazoa" id="GMOY001375-RA">
    <property type="protein sequence ID" value="GMOY001375-PA"/>
    <property type="gene ID" value="GMOY001375"/>
</dbReference>
<name>A0A1B0FCT5_GLOMM</name>
<evidence type="ECO:0000313" key="7">
    <source>
        <dbReference type="EnsemblMetazoa" id="GMOY001375-PA"/>
    </source>
</evidence>
<protein>
    <recommendedName>
        <fullName evidence="6">Mediator of RNA polymerase II transcription subunit 10</fullName>
    </recommendedName>
    <alternativeName>
        <fullName evidence="6">Mediator complex subunit 10</fullName>
    </alternativeName>
</protein>
<dbReference type="VEuPathDB" id="VectorBase:GMOY001375"/>
<dbReference type="InterPro" id="IPR019145">
    <property type="entry name" value="Mediator_Med10"/>
</dbReference>
<dbReference type="GO" id="GO:0003712">
    <property type="term" value="F:transcription coregulator activity"/>
    <property type="evidence" value="ECO:0007669"/>
    <property type="project" value="InterPro"/>
</dbReference>
<evidence type="ECO:0000256" key="2">
    <source>
        <dbReference type="ARBA" id="ARBA00005389"/>
    </source>
</evidence>
<dbReference type="AlphaFoldDB" id="A0A1B0FCT5"/>
<evidence type="ECO:0000313" key="8">
    <source>
        <dbReference type="Proteomes" id="UP000092444"/>
    </source>
</evidence>
<evidence type="ECO:0000256" key="1">
    <source>
        <dbReference type="ARBA" id="ARBA00004123"/>
    </source>
</evidence>